<dbReference type="RefSeq" id="WP_128911425.1">
    <property type="nucleotide sequence ID" value="NZ_RDSM01000001.1"/>
</dbReference>
<organism evidence="2 3">
    <name type="scientific">Granulicella sibirica</name>
    <dbReference type="NCBI Taxonomy" id="2479048"/>
    <lineage>
        <taxon>Bacteria</taxon>
        <taxon>Pseudomonadati</taxon>
        <taxon>Acidobacteriota</taxon>
        <taxon>Terriglobia</taxon>
        <taxon>Terriglobales</taxon>
        <taxon>Acidobacteriaceae</taxon>
        <taxon>Granulicella</taxon>
    </lineage>
</organism>
<keyword evidence="1" id="KW-0732">Signal</keyword>
<evidence type="ECO:0000313" key="2">
    <source>
        <dbReference type="EMBL" id="RXH57224.1"/>
    </source>
</evidence>
<protein>
    <submittedName>
        <fullName evidence="2">Uncharacterized protein</fullName>
    </submittedName>
</protein>
<reference evidence="3" key="2">
    <citation type="submission" date="2019-02" db="EMBL/GenBank/DDBJ databases">
        <title>Granulicella sibirica sp. nov., a psychrotolerant acidobacterium isolated from an organic soil layer in forested tundra, West Siberia.</title>
        <authorList>
            <person name="Oshkin I.Y."/>
            <person name="Kulichevskaya I.S."/>
            <person name="Rijpstra W.I.C."/>
            <person name="Sinninghe Damste J.S."/>
            <person name="Rakitin A.L."/>
            <person name="Ravin N.V."/>
            <person name="Dedysh S.N."/>
        </authorList>
    </citation>
    <scope>NUCLEOTIDE SEQUENCE [LARGE SCALE GENOMIC DNA]</scope>
    <source>
        <strain evidence="3">AF10</strain>
    </source>
</reference>
<comment type="caution">
    <text evidence="2">The sequence shown here is derived from an EMBL/GenBank/DDBJ whole genome shotgun (WGS) entry which is preliminary data.</text>
</comment>
<keyword evidence="3" id="KW-1185">Reference proteome</keyword>
<dbReference type="Gene3D" id="3.90.245.10">
    <property type="entry name" value="Ribonucleoside hydrolase-like"/>
    <property type="match status" value="1"/>
</dbReference>
<feature type="chain" id="PRO_5020566839" evidence="1">
    <location>
        <begin position="20"/>
        <end position="682"/>
    </location>
</feature>
<dbReference type="EMBL" id="RDSM01000001">
    <property type="protein sequence ID" value="RXH57224.1"/>
    <property type="molecule type" value="Genomic_DNA"/>
</dbReference>
<evidence type="ECO:0000313" key="3">
    <source>
        <dbReference type="Proteomes" id="UP000289437"/>
    </source>
</evidence>
<dbReference type="OrthoDB" id="209323at2"/>
<dbReference type="Proteomes" id="UP000289437">
    <property type="component" value="Unassembled WGS sequence"/>
</dbReference>
<name>A0A4V1L5W9_9BACT</name>
<evidence type="ECO:0000256" key="1">
    <source>
        <dbReference type="SAM" id="SignalP"/>
    </source>
</evidence>
<proteinExistence type="predicted"/>
<reference evidence="2 3" key="1">
    <citation type="submission" date="2018-11" db="EMBL/GenBank/DDBJ databases">
        <authorList>
            <person name="Mardanov A.V."/>
            <person name="Ravin N.V."/>
            <person name="Dedysh S.N."/>
        </authorList>
    </citation>
    <scope>NUCLEOTIDE SEQUENCE [LARGE SCALE GENOMIC DNA]</scope>
    <source>
        <strain evidence="2 3">AF10</strain>
    </source>
</reference>
<dbReference type="SUPFAM" id="SSF53590">
    <property type="entry name" value="Nucleoside hydrolase"/>
    <property type="match status" value="1"/>
</dbReference>
<accession>A0A4V1L5W9</accession>
<sequence>MLRLLGSMWLLLCAPLVMGQSQPTFVAQMLAAHPSVYLNFNEAIPVFHDQVSGAAFVNSGTGIVLPRQQGFDKTDPENTSASLSYDAYLASPNNSIGDFEWDQPFTVSLNLDRLDLPRASSRSTGTVLFMKGDQQTAYYMLYVLSSSNTSQLCFEMQGKGAIGFARYTLCETIGGYANDLPNGYNYHIVLTNDGKGAPTSLGMVVNGIPPANTHTAVTGYYRNFFGSVSATVHGGGGYADTTDFTSVGGGSNCVVAGHMVSSAGVPTGALVFTSNYGCTEVPALTLVSPTGTGAEFSVVNNRISMSTALTSPLVLAGATKGGISTGNNGNRLSSPLLFDEFALIPGIPDPSTIYGLYTNTKFYQAFLPRVPAHPQPVIFDNDTCQDTDNLYALALAISLDRLGYIALRGAVSTDGWGPGAAKYRQMLDAAGMTKVPLAVPSLFTQNEGEAGPCPTADAKSYDPSTPTAISQYGRAATMYRTLLAHSPDKVAILVGGGFRGIMDLMQSPPDTISPKTGAQLFAAKVSGLYLQGGCLCAIKGDNTLIDWQAGQYVVSHNGSVPIYFYGGFPQASGPGVLSTRVEHDPLRMMAVRVGSDSRNAFDSMPVVGFVTNAFSTIGTTAVNGTWTIIGPNAAMGSPTPKSNHFFGVPTLLASGGTNSGMLEAWFLNSLINLRPEVASMNR</sequence>
<dbReference type="AlphaFoldDB" id="A0A4V1L5W9"/>
<dbReference type="InterPro" id="IPR036452">
    <property type="entry name" value="Ribo_hydro-like"/>
</dbReference>
<gene>
    <name evidence="2" type="ORF">GRAN_0534</name>
</gene>
<feature type="signal peptide" evidence="1">
    <location>
        <begin position="1"/>
        <end position="19"/>
    </location>
</feature>
<dbReference type="GO" id="GO:0016799">
    <property type="term" value="F:hydrolase activity, hydrolyzing N-glycosyl compounds"/>
    <property type="evidence" value="ECO:0007669"/>
    <property type="project" value="InterPro"/>
</dbReference>